<accession>A0A438BRZ4</accession>
<reference evidence="2 3" key="1">
    <citation type="journal article" date="2018" name="PLoS Genet.">
        <title>Population sequencing reveals clonal diversity and ancestral inbreeding in the grapevine cultivar Chardonnay.</title>
        <authorList>
            <person name="Roach M.J."/>
            <person name="Johnson D.L."/>
            <person name="Bohlmann J."/>
            <person name="van Vuuren H.J."/>
            <person name="Jones S.J."/>
            <person name="Pretorius I.S."/>
            <person name="Schmidt S.A."/>
            <person name="Borneman A.R."/>
        </authorList>
    </citation>
    <scope>NUCLEOTIDE SEQUENCE [LARGE SCALE GENOMIC DNA]</scope>
    <source>
        <strain evidence="3">cv. Chardonnay</strain>
        <tissue evidence="2">Leaf</tissue>
    </source>
</reference>
<evidence type="ECO:0000313" key="3">
    <source>
        <dbReference type="Proteomes" id="UP000288805"/>
    </source>
</evidence>
<sequence length="185" mass="20948">MMDGMQNDISQKIDNLQYSISKLTNLNTVQKKGRFPSQPHQNPKAIHEVEAQEGESSQVREVKAVITLRSGKEVALPTTKPEHELDREAEEEKKEEFKEKRLENSTTKKDHDSTMNEELEKTIRLNVSKKAFFTEQVSAIIQCKSPVKYKDPGYPTISVMIGGVFVERALLDLGASVNLLPYSSR</sequence>
<evidence type="ECO:0000256" key="1">
    <source>
        <dbReference type="SAM" id="MobiDB-lite"/>
    </source>
</evidence>
<proteinExistence type="predicted"/>
<evidence type="ECO:0000313" key="2">
    <source>
        <dbReference type="EMBL" id="RVW13742.1"/>
    </source>
</evidence>
<protein>
    <submittedName>
        <fullName evidence="2">Uncharacterized protein</fullName>
    </submittedName>
</protein>
<dbReference type="PANTHER" id="PTHR33067:SF32">
    <property type="entry name" value="ASPARTIC PEPTIDASE DDI1-TYPE DOMAIN-CONTAINING PROTEIN"/>
    <property type="match status" value="1"/>
</dbReference>
<gene>
    <name evidence="2" type="ORF">CK203_087180</name>
</gene>
<name>A0A438BRZ4_VITVI</name>
<feature type="compositionally biased region" description="Basic and acidic residues" evidence="1">
    <location>
        <begin position="80"/>
        <end position="116"/>
    </location>
</feature>
<dbReference type="Proteomes" id="UP000288805">
    <property type="component" value="Unassembled WGS sequence"/>
</dbReference>
<feature type="region of interest" description="Disordered" evidence="1">
    <location>
        <begin position="76"/>
        <end position="116"/>
    </location>
</feature>
<organism evidence="2 3">
    <name type="scientific">Vitis vinifera</name>
    <name type="common">Grape</name>
    <dbReference type="NCBI Taxonomy" id="29760"/>
    <lineage>
        <taxon>Eukaryota</taxon>
        <taxon>Viridiplantae</taxon>
        <taxon>Streptophyta</taxon>
        <taxon>Embryophyta</taxon>
        <taxon>Tracheophyta</taxon>
        <taxon>Spermatophyta</taxon>
        <taxon>Magnoliopsida</taxon>
        <taxon>eudicotyledons</taxon>
        <taxon>Gunneridae</taxon>
        <taxon>Pentapetalae</taxon>
        <taxon>rosids</taxon>
        <taxon>Vitales</taxon>
        <taxon>Vitaceae</taxon>
        <taxon>Viteae</taxon>
        <taxon>Vitis</taxon>
    </lineage>
</organism>
<dbReference type="EMBL" id="QGNW01002646">
    <property type="protein sequence ID" value="RVW13742.1"/>
    <property type="molecule type" value="Genomic_DNA"/>
</dbReference>
<dbReference type="PANTHER" id="PTHR33067">
    <property type="entry name" value="RNA-DIRECTED DNA POLYMERASE-RELATED"/>
    <property type="match status" value="1"/>
</dbReference>
<dbReference type="AlphaFoldDB" id="A0A438BRZ4"/>
<comment type="caution">
    <text evidence="2">The sequence shown here is derived from an EMBL/GenBank/DDBJ whole genome shotgun (WGS) entry which is preliminary data.</text>
</comment>